<feature type="domain" description="4Fe-4S ferredoxin-type" evidence="1">
    <location>
        <begin position="900"/>
        <end position="931"/>
    </location>
</feature>
<feature type="domain" description="4Fe-4S ferredoxin-type" evidence="1">
    <location>
        <begin position="845"/>
        <end position="875"/>
    </location>
</feature>
<dbReference type="PROSITE" id="PS51379">
    <property type="entry name" value="4FE4S_FER_2"/>
    <property type="match status" value="3"/>
</dbReference>
<dbReference type="InterPro" id="IPR017896">
    <property type="entry name" value="4Fe4S_Fe-S-bd"/>
</dbReference>
<protein>
    <submittedName>
        <fullName evidence="2">Prokaryotic molybdopterin-containing oxidoreductase family, iron-sulfur binding subunit</fullName>
    </submittedName>
</protein>
<evidence type="ECO:0000259" key="1">
    <source>
        <dbReference type="PROSITE" id="PS51379"/>
    </source>
</evidence>
<reference evidence="3" key="1">
    <citation type="submission" date="2016-10" db="EMBL/GenBank/DDBJ databases">
        <authorList>
            <person name="Varghese N."/>
            <person name="Submissions S."/>
        </authorList>
    </citation>
    <scope>NUCLEOTIDE SEQUENCE [LARGE SCALE GENOMIC DNA]</scope>
    <source>
        <strain evidence="3">DSM 24740</strain>
    </source>
</reference>
<evidence type="ECO:0000313" key="3">
    <source>
        <dbReference type="Proteomes" id="UP000199021"/>
    </source>
</evidence>
<keyword evidence="3" id="KW-1185">Reference proteome</keyword>
<dbReference type="AlphaFoldDB" id="A0A1H8ZXL9"/>
<dbReference type="InterPro" id="IPR030948">
    <property type="entry name" value="TAT_var_transloc_signal_dom"/>
</dbReference>
<gene>
    <name evidence="2" type="ORF">SAMN05444359_101464</name>
</gene>
<evidence type="ECO:0000313" key="2">
    <source>
        <dbReference type="EMBL" id="SEP68508.1"/>
    </source>
</evidence>
<dbReference type="EMBL" id="FOFB01000001">
    <property type="protein sequence ID" value="SEP68508.1"/>
    <property type="molecule type" value="Genomic_DNA"/>
</dbReference>
<feature type="domain" description="4Fe-4S ferredoxin-type" evidence="1">
    <location>
        <begin position="932"/>
        <end position="961"/>
    </location>
</feature>
<dbReference type="Pfam" id="PF13247">
    <property type="entry name" value="Fer4_11"/>
    <property type="match status" value="1"/>
</dbReference>
<dbReference type="SUPFAM" id="SSF53706">
    <property type="entry name" value="Formate dehydrogenase/DMSO reductase, domains 1-3"/>
    <property type="match status" value="1"/>
</dbReference>
<sequence length="1096" mass="119400">MKKQVTNIWVGTDQLEGSADYVKATDNEIGSPVMDAAEDSRLESSRRDFLKYLGFGMTAATIASCDIPVRKAIPYVSKPDTIVPGVASYYASTFVQGGDYVPVLVKTREGRPIKIEGNSMSPITKGGTSARAQASVLGVYDTSRFDGPYRIDGGKVKAGEKAGWDAIDAEISGKMSSGARVRIVSHTIMSPSLLAAIGEFKSRYSNTELVQYDPVSSAALLDANERTFGMRAVPSYHFDKADVIVSIGADFLGTWISPVQFARQYAMGRKVDNGKMSRHIQVESSMSMTGSNADNRILVKPSEQGQAIAALHAAIVGGGSGSLSGEAGAKIKAVAAELKKAGSHGLVVSGSNNLAEQLLINAINQKLGAYGTTITTDRWSMQRKGSDQALGQLAADLEKGSVDALIVLDGANPAFDNPWAAKFTESIAKAKLSISMSGVPNETALLCQYVTPTHHYLESWGDVEAVQGELSLIQPAITPIFASVGRAGTREQGESLLVWGKSSAYQADAEQPYFEYVKSVWQATAFAAQSDFVTFQAFFDNALQAGVLTIPVTAAAAVEGETPAPAGGSTGQVSKPGAGQEVNFYETINIGNGVYAGNPWLQEVPDPVLRTVWGNYLSIPVKWEGGNSYTAYNDLNNEEYKGKADMVNLTIGETTQAITAVRQFGQKEETFGLALGYGRTVTGVSGRAIGHNVGINVYPWLPVDSLGYVQYYADGATVSGKVDVEEEFASVQYHHTMGLTTKNEEGKMAYYNNRTGEITYEAPTEEQKAYIEPYNVDEKTVMELGEGMQGGLTDRSIIYQGGFGELGELKEHIAHQREHAKHLNDQTLYPYEEYAENIYSQGHWWAMHVDLQACIGCAACEVACVAENNVPIVGKYEVWRHHEMKWLRIDRYYYGDVENPKAVYQPMMCQHCDNAPCENVCPVNASQHSNEGLNQMIYNRCIGTRYCANNCPYKVRRFNWLDFTTGDLFSSNEPEVQDEELPFGADNLTRMVLNPDVTVRSRGVIEKCSFCTQRLQAGKLTAKIEKRQLRDSDVRTACQTACPTGAITFGDRNNKHGDIAGKLGNPLNYLALEEVNTQSAVFYQARVHNSLEELEA</sequence>
<dbReference type="Gene3D" id="3.30.70.20">
    <property type="match status" value="2"/>
</dbReference>
<dbReference type="OrthoDB" id="9779457at2"/>
<dbReference type="InParanoid" id="A0A1H8ZXL9"/>
<dbReference type="PANTHER" id="PTHR42783:SF3">
    <property type="entry name" value="GLUTAMATE SYNTHASE [NADPH] SMALL CHAIN-RELATED"/>
    <property type="match status" value="1"/>
</dbReference>
<dbReference type="Gene3D" id="3.30.2070.10">
    <property type="entry name" value="Formate dehydrogenase/DMSO reductase"/>
    <property type="match status" value="1"/>
</dbReference>
<dbReference type="Gene3D" id="3.40.228.10">
    <property type="entry name" value="Dimethylsulfoxide Reductase, domain 2"/>
    <property type="match status" value="1"/>
</dbReference>
<accession>A0A1H8ZXL9</accession>
<dbReference type="RefSeq" id="WP_090165165.1">
    <property type="nucleotide sequence ID" value="NZ_FOFB01000001.1"/>
</dbReference>
<proteinExistence type="predicted"/>
<dbReference type="CDD" id="cd10551">
    <property type="entry name" value="PsrB"/>
    <property type="match status" value="1"/>
</dbReference>
<dbReference type="STRING" id="478744.SAMN05444359_101464"/>
<dbReference type="Gene3D" id="3.40.50.740">
    <property type="match status" value="1"/>
</dbReference>
<dbReference type="PANTHER" id="PTHR42783">
    <property type="entry name" value="GLUTAMATE SYNTHASE [NADPH] SMALL CHAIN"/>
    <property type="match status" value="1"/>
</dbReference>
<dbReference type="NCBIfam" id="TIGR04519">
    <property type="entry name" value="MoCo_extend_TAT"/>
    <property type="match status" value="1"/>
</dbReference>
<organism evidence="2 3">
    <name type="scientific">Neolewinella agarilytica</name>
    <dbReference type="NCBI Taxonomy" id="478744"/>
    <lineage>
        <taxon>Bacteria</taxon>
        <taxon>Pseudomonadati</taxon>
        <taxon>Bacteroidota</taxon>
        <taxon>Saprospiria</taxon>
        <taxon>Saprospirales</taxon>
        <taxon>Lewinellaceae</taxon>
        <taxon>Neolewinella</taxon>
    </lineage>
</organism>
<dbReference type="Proteomes" id="UP000199021">
    <property type="component" value="Unassembled WGS sequence"/>
</dbReference>
<dbReference type="SUPFAM" id="SSF54862">
    <property type="entry name" value="4Fe-4S ferredoxins"/>
    <property type="match status" value="1"/>
</dbReference>
<name>A0A1H8ZXL9_9BACT</name>